<dbReference type="AlphaFoldDB" id="A0A316VTF8"/>
<sequence>MLVWRGSRRGCMRGPLTVRAAVHAPRHASNSERGRCALNKHCRGEMRWATHELLSVGPTGSAASGGVAWPVAPASIGRGAEPLRTATHGATRK</sequence>
<name>A0A316VTF8_9BASI</name>
<dbReference type="Proteomes" id="UP000245783">
    <property type="component" value="Unassembled WGS sequence"/>
</dbReference>
<gene>
    <name evidence="1" type="ORF">IE81DRAFT_201020</name>
</gene>
<dbReference type="EMBL" id="KZ819404">
    <property type="protein sequence ID" value="PWN40889.1"/>
    <property type="molecule type" value="Genomic_DNA"/>
</dbReference>
<dbReference type="GeneID" id="37032751"/>
<accession>A0A316VTF8</accession>
<evidence type="ECO:0000313" key="2">
    <source>
        <dbReference type="Proteomes" id="UP000245783"/>
    </source>
</evidence>
<keyword evidence="2" id="KW-1185">Reference proteome</keyword>
<organism evidence="1 2">
    <name type="scientific">Ceraceosorus guamensis</name>
    <dbReference type="NCBI Taxonomy" id="1522189"/>
    <lineage>
        <taxon>Eukaryota</taxon>
        <taxon>Fungi</taxon>
        <taxon>Dikarya</taxon>
        <taxon>Basidiomycota</taxon>
        <taxon>Ustilaginomycotina</taxon>
        <taxon>Exobasidiomycetes</taxon>
        <taxon>Ceraceosorales</taxon>
        <taxon>Ceraceosoraceae</taxon>
        <taxon>Ceraceosorus</taxon>
    </lineage>
</organism>
<protein>
    <submittedName>
        <fullName evidence="1">Uncharacterized protein</fullName>
    </submittedName>
</protein>
<evidence type="ECO:0000313" key="1">
    <source>
        <dbReference type="EMBL" id="PWN40889.1"/>
    </source>
</evidence>
<proteinExistence type="predicted"/>
<dbReference type="InParanoid" id="A0A316VTF8"/>
<dbReference type="RefSeq" id="XP_025368049.1">
    <property type="nucleotide sequence ID" value="XM_025510881.1"/>
</dbReference>
<reference evidence="1 2" key="1">
    <citation type="journal article" date="2018" name="Mol. Biol. Evol.">
        <title>Broad Genomic Sampling Reveals a Smut Pathogenic Ancestry of the Fungal Clade Ustilaginomycotina.</title>
        <authorList>
            <person name="Kijpornyongpan T."/>
            <person name="Mondo S.J."/>
            <person name="Barry K."/>
            <person name="Sandor L."/>
            <person name="Lee J."/>
            <person name="Lipzen A."/>
            <person name="Pangilinan J."/>
            <person name="LaButti K."/>
            <person name="Hainaut M."/>
            <person name="Henrissat B."/>
            <person name="Grigoriev I.V."/>
            <person name="Spatafora J.W."/>
            <person name="Aime M.C."/>
        </authorList>
    </citation>
    <scope>NUCLEOTIDE SEQUENCE [LARGE SCALE GENOMIC DNA]</scope>
    <source>
        <strain evidence="1 2">MCA 4658</strain>
    </source>
</reference>